<dbReference type="Pfam" id="PF03792">
    <property type="entry name" value="PBC"/>
    <property type="match status" value="1"/>
</dbReference>
<dbReference type="InterPro" id="IPR001356">
    <property type="entry name" value="HD"/>
</dbReference>
<evidence type="ECO:0000256" key="4">
    <source>
        <dbReference type="ARBA" id="ARBA00023155"/>
    </source>
</evidence>
<dbReference type="PROSITE" id="PS50071">
    <property type="entry name" value="HOMEOBOX_2"/>
    <property type="match status" value="1"/>
</dbReference>
<dbReference type="CDD" id="cd00086">
    <property type="entry name" value="homeodomain"/>
    <property type="match status" value="1"/>
</dbReference>
<dbReference type="GO" id="GO:0005634">
    <property type="term" value="C:nucleus"/>
    <property type="evidence" value="ECO:0007669"/>
    <property type="project" value="UniProtKB-SubCell"/>
</dbReference>
<accession>A0AAV7KCQ3</accession>
<proteinExistence type="inferred from homology"/>
<comment type="caution">
    <text evidence="8">The sequence shown here is derived from an EMBL/GenBank/DDBJ whole genome shotgun (WGS) entry which is preliminary data.</text>
</comment>
<reference evidence="8 9" key="1">
    <citation type="journal article" date="2023" name="BMC Biol.">
        <title>The compact genome of the sponge Oopsacas minuta (Hexactinellida) is lacking key metazoan core genes.</title>
        <authorList>
            <person name="Santini S."/>
            <person name="Schenkelaars Q."/>
            <person name="Jourda C."/>
            <person name="Duchesne M."/>
            <person name="Belahbib H."/>
            <person name="Rocher C."/>
            <person name="Selva M."/>
            <person name="Riesgo A."/>
            <person name="Vervoort M."/>
            <person name="Leys S.P."/>
            <person name="Kodjabachian L."/>
            <person name="Le Bivic A."/>
            <person name="Borchiellini C."/>
            <person name="Claverie J.M."/>
            <person name="Renard E."/>
        </authorList>
    </citation>
    <scope>NUCLEOTIDE SEQUENCE [LARGE SCALE GENOMIC DNA]</scope>
    <source>
        <strain evidence="8">SPO-2</strain>
    </source>
</reference>
<evidence type="ECO:0000313" key="9">
    <source>
        <dbReference type="Proteomes" id="UP001165289"/>
    </source>
</evidence>
<keyword evidence="9" id="KW-1185">Reference proteome</keyword>
<feature type="domain" description="Homeobox" evidence="7">
    <location>
        <begin position="204"/>
        <end position="267"/>
    </location>
</feature>
<feature type="DNA-binding region" description="Homeobox" evidence="6">
    <location>
        <begin position="206"/>
        <end position="268"/>
    </location>
</feature>
<gene>
    <name evidence="8" type="ORF">LOD99_14669</name>
</gene>
<dbReference type="InterPro" id="IPR005542">
    <property type="entry name" value="PBX_PBC_dom"/>
</dbReference>
<dbReference type="InterPro" id="IPR017970">
    <property type="entry name" value="Homeobox_CS"/>
</dbReference>
<keyword evidence="4 6" id="KW-0371">Homeobox</keyword>
<evidence type="ECO:0000256" key="2">
    <source>
        <dbReference type="ARBA" id="ARBA00007601"/>
    </source>
</evidence>
<dbReference type="InterPro" id="IPR008422">
    <property type="entry name" value="KN_HD"/>
</dbReference>
<protein>
    <submittedName>
        <fullName evidence="8">Pre-B-cell leukemia homeobox (Pbx) transcription factor</fullName>
    </submittedName>
</protein>
<keyword evidence="3 6" id="KW-0238">DNA-binding</keyword>
<dbReference type="PROSITE" id="PS00027">
    <property type="entry name" value="HOMEOBOX_1"/>
    <property type="match status" value="1"/>
</dbReference>
<comment type="subcellular location">
    <subcellularLocation>
        <location evidence="1 6">Nucleus</location>
    </subcellularLocation>
</comment>
<dbReference type="GO" id="GO:0003677">
    <property type="term" value="F:DNA binding"/>
    <property type="evidence" value="ECO:0007669"/>
    <property type="project" value="UniProtKB-UniRule"/>
</dbReference>
<evidence type="ECO:0000256" key="3">
    <source>
        <dbReference type="ARBA" id="ARBA00023125"/>
    </source>
</evidence>
<dbReference type="Gene3D" id="1.10.10.60">
    <property type="entry name" value="Homeodomain-like"/>
    <property type="match status" value="1"/>
</dbReference>
<name>A0AAV7KCQ3_9METZ</name>
<dbReference type="Pfam" id="PF05920">
    <property type="entry name" value="Homeobox_KN"/>
    <property type="match status" value="1"/>
</dbReference>
<keyword evidence="5 6" id="KW-0539">Nucleus</keyword>
<dbReference type="AlphaFoldDB" id="A0AAV7KCQ3"/>
<sequence length="316" mass="36534">MSNIDFSQPPLTIDNQPRLSPTRWREEADILMQCTQITLSDPKNIEQTISESPFSDVIYKVLTELYAEQEFENTDSLEPTESSSGIGGSLNRLEDLFEQKHISNIEEISDSSRDCFDEYQAKTNKIKQVYDIEHRNLKHLSDEYSLGILSVIKDQPKCIPMPPQYMIDDIVKGANERTQYIFLQLRTNVEEAVIRVKKNFVDGRPSKKLRRSFNKQATEILNEYFYSHLDNPYPSEEVKADLSIQCKITLSQINNWFGNKRIRYKRNIGKESLGDTDGLAPELHLEENNSDTCLEELSTSDEEIDNFNNYSNGFCM</sequence>
<comment type="similarity">
    <text evidence="2">Belongs to the TALE/PBX homeobox family.</text>
</comment>
<dbReference type="SMART" id="SM00389">
    <property type="entry name" value="HOX"/>
    <property type="match status" value="1"/>
</dbReference>
<evidence type="ECO:0000259" key="7">
    <source>
        <dbReference type="PROSITE" id="PS50071"/>
    </source>
</evidence>
<evidence type="ECO:0000256" key="6">
    <source>
        <dbReference type="PROSITE-ProRule" id="PRU00108"/>
    </source>
</evidence>
<dbReference type="InterPro" id="IPR050224">
    <property type="entry name" value="TALE_homeobox"/>
</dbReference>
<dbReference type="EMBL" id="JAKMXF010000066">
    <property type="protein sequence ID" value="KAI6658993.1"/>
    <property type="molecule type" value="Genomic_DNA"/>
</dbReference>
<dbReference type="PANTHER" id="PTHR11850">
    <property type="entry name" value="HOMEOBOX PROTEIN TRANSCRIPTION FACTORS"/>
    <property type="match status" value="1"/>
</dbReference>
<dbReference type="SUPFAM" id="SSF46689">
    <property type="entry name" value="Homeodomain-like"/>
    <property type="match status" value="1"/>
</dbReference>
<evidence type="ECO:0000313" key="8">
    <source>
        <dbReference type="EMBL" id="KAI6658993.1"/>
    </source>
</evidence>
<dbReference type="Proteomes" id="UP001165289">
    <property type="component" value="Unassembled WGS sequence"/>
</dbReference>
<organism evidence="8 9">
    <name type="scientific">Oopsacas minuta</name>
    <dbReference type="NCBI Taxonomy" id="111878"/>
    <lineage>
        <taxon>Eukaryota</taxon>
        <taxon>Metazoa</taxon>
        <taxon>Porifera</taxon>
        <taxon>Hexactinellida</taxon>
        <taxon>Hexasterophora</taxon>
        <taxon>Lyssacinosida</taxon>
        <taxon>Leucopsacidae</taxon>
        <taxon>Oopsacas</taxon>
    </lineage>
</organism>
<dbReference type="InterPro" id="IPR009057">
    <property type="entry name" value="Homeodomain-like_sf"/>
</dbReference>
<evidence type="ECO:0000256" key="1">
    <source>
        <dbReference type="ARBA" id="ARBA00004123"/>
    </source>
</evidence>
<dbReference type="GO" id="GO:0000981">
    <property type="term" value="F:DNA-binding transcription factor activity, RNA polymerase II-specific"/>
    <property type="evidence" value="ECO:0007669"/>
    <property type="project" value="InterPro"/>
</dbReference>
<evidence type="ECO:0000256" key="5">
    <source>
        <dbReference type="ARBA" id="ARBA00023242"/>
    </source>
</evidence>